<dbReference type="Pfam" id="PF00956">
    <property type="entry name" value="NAP"/>
    <property type="match status" value="1"/>
</dbReference>
<gene>
    <name evidence="4" type="ORF">GpartN1_g2201.t1</name>
</gene>
<dbReference type="Gene3D" id="1.20.5.1500">
    <property type="match status" value="1"/>
</dbReference>
<protein>
    <recommendedName>
        <fullName evidence="6">Template-activating factor I</fullName>
    </recommendedName>
</protein>
<organism evidence="4 5">
    <name type="scientific">Galdieria partita</name>
    <dbReference type="NCBI Taxonomy" id="83374"/>
    <lineage>
        <taxon>Eukaryota</taxon>
        <taxon>Rhodophyta</taxon>
        <taxon>Bangiophyceae</taxon>
        <taxon>Galdieriales</taxon>
        <taxon>Galdieriaceae</taxon>
        <taxon>Galdieria</taxon>
    </lineage>
</organism>
<dbReference type="PANTHER" id="PTHR11875">
    <property type="entry name" value="TESTIS-SPECIFIC Y-ENCODED PROTEIN"/>
    <property type="match status" value="1"/>
</dbReference>
<dbReference type="EMBL" id="BQMJ01000015">
    <property type="protein sequence ID" value="GJQ10410.1"/>
    <property type="molecule type" value="Genomic_DNA"/>
</dbReference>
<evidence type="ECO:0008006" key="6">
    <source>
        <dbReference type="Google" id="ProtNLM"/>
    </source>
</evidence>
<name>A0A9C7PU28_9RHOD</name>
<evidence type="ECO:0000313" key="4">
    <source>
        <dbReference type="EMBL" id="GJQ10410.1"/>
    </source>
</evidence>
<evidence type="ECO:0000256" key="2">
    <source>
        <dbReference type="RuleBase" id="RU003876"/>
    </source>
</evidence>
<feature type="coiled-coil region" evidence="3">
    <location>
        <begin position="19"/>
        <end position="53"/>
    </location>
</feature>
<proteinExistence type="inferred from homology"/>
<evidence type="ECO:0000256" key="1">
    <source>
        <dbReference type="ARBA" id="ARBA00009947"/>
    </source>
</evidence>
<reference evidence="4" key="2">
    <citation type="submission" date="2022-01" db="EMBL/GenBank/DDBJ databases">
        <authorList>
            <person name="Hirooka S."/>
            <person name="Miyagishima S.Y."/>
        </authorList>
    </citation>
    <scope>NUCLEOTIDE SEQUENCE</scope>
    <source>
        <strain evidence="4">NBRC 102759</strain>
    </source>
</reference>
<dbReference type="InterPro" id="IPR037231">
    <property type="entry name" value="NAP-like_sf"/>
</dbReference>
<dbReference type="Gene3D" id="3.30.1120.90">
    <property type="entry name" value="Nucleosome assembly protein"/>
    <property type="match status" value="1"/>
</dbReference>
<dbReference type="GO" id="GO:0006334">
    <property type="term" value="P:nucleosome assembly"/>
    <property type="evidence" value="ECO:0007669"/>
    <property type="project" value="InterPro"/>
</dbReference>
<dbReference type="Proteomes" id="UP001061958">
    <property type="component" value="Unassembled WGS sequence"/>
</dbReference>
<keyword evidence="5" id="KW-1185">Reference proteome</keyword>
<dbReference type="SUPFAM" id="SSF143113">
    <property type="entry name" value="NAP-like"/>
    <property type="match status" value="1"/>
</dbReference>
<reference evidence="4" key="1">
    <citation type="journal article" date="2022" name="Proc. Natl. Acad. Sci. U.S.A.">
        <title>Life cycle and functional genomics of the unicellular red alga Galdieria for elucidating algal and plant evolution and industrial use.</title>
        <authorList>
            <person name="Hirooka S."/>
            <person name="Itabashi T."/>
            <person name="Ichinose T.M."/>
            <person name="Onuma R."/>
            <person name="Fujiwara T."/>
            <person name="Yamashita S."/>
            <person name="Jong L.W."/>
            <person name="Tomita R."/>
            <person name="Iwane A.H."/>
            <person name="Miyagishima S.Y."/>
        </authorList>
    </citation>
    <scope>NUCLEOTIDE SEQUENCE</scope>
    <source>
        <strain evidence="4">NBRC 102759</strain>
    </source>
</reference>
<evidence type="ECO:0000313" key="5">
    <source>
        <dbReference type="Proteomes" id="UP001061958"/>
    </source>
</evidence>
<accession>A0A9C7PU28</accession>
<evidence type="ECO:0000256" key="3">
    <source>
        <dbReference type="SAM" id="Coils"/>
    </source>
</evidence>
<sequence>MEQGSDKWKVSMHLWQNLDEETIRALWNVQEQLNKLEEERDRAIEEIERQVLESSRPLYEERQRICSLVDRFWFHVLCSHPYTGMKMTSKDRTVLQHLEDIFFTEVDNCLQGYQINLKFSPNEYIEDEIIWKQVKYVDDLQGWKGAISGIRWKRQDPIKDLDNDVFSDGEEELQVTGQGNNNIAKLQRKTKSLLSWFETEDVTDNLKDVFYEDIWQHCIDWFFARDSALIEEFPVTMEEEQQDIVMLD</sequence>
<comment type="similarity">
    <text evidence="1 2">Belongs to the nucleosome assembly protein (NAP) family.</text>
</comment>
<dbReference type="OrthoDB" id="19419at2759"/>
<comment type="caution">
    <text evidence="4">The sequence shown here is derived from an EMBL/GenBank/DDBJ whole genome shotgun (WGS) entry which is preliminary data.</text>
</comment>
<keyword evidence="3" id="KW-0175">Coiled coil</keyword>
<dbReference type="GO" id="GO:0005634">
    <property type="term" value="C:nucleus"/>
    <property type="evidence" value="ECO:0007669"/>
    <property type="project" value="InterPro"/>
</dbReference>
<dbReference type="InterPro" id="IPR002164">
    <property type="entry name" value="NAP_family"/>
</dbReference>
<dbReference type="AlphaFoldDB" id="A0A9C7PU28"/>